<dbReference type="EMBL" id="HBFQ01007640">
    <property type="protein sequence ID" value="CAD8830992.1"/>
    <property type="molecule type" value="Transcribed_RNA"/>
</dbReference>
<name>A0A7S1EY60_NOCSC</name>
<evidence type="ECO:0000256" key="1">
    <source>
        <dbReference type="SAM" id="Coils"/>
    </source>
</evidence>
<reference evidence="2" key="1">
    <citation type="submission" date="2021-01" db="EMBL/GenBank/DDBJ databases">
        <authorList>
            <person name="Corre E."/>
            <person name="Pelletier E."/>
            <person name="Niang G."/>
            <person name="Scheremetjew M."/>
            <person name="Finn R."/>
            <person name="Kale V."/>
            <person name="Holt S."/>
            <person name="Cochrane G."/>
            <person name="Meng A."/>
            <person name="Brown T."/>
            <person name="Cohen L."/>
        </authorList>
    </citation>
    <scope>NUCLEOTIDE SEQUENCE</scope>
</reference>
<evidence type="ECO:0000313" key="2">
    <source>
        <dbReference type="EMBL" id="CAD8830992.1"/>
    </source>
</evidence>
<feature type="coiled-coil region" evidence="1">
    <location>
        <begin position="45"/>
        <end position="118"/>
    </location>
</feature>
<sequence>MAQVTAPTDFRFCRLRGSSMLVNSCASDSGRQDAFGQWGSAATELDDMDQAMRRLRGDLARAQSRRAHLEVKKDTLKASIAADVMAQVEIKAEVNKQVKRHLQQVEEVEEVEQQQEEEELVPKGRESPLMFTLDDECQEDVDDLDWERGFRVFESASKTRDRSLSLKVHLMSSSLWRSPTTDVVVCKINDLTNELLSLQQTVASGLKRSRDSVSLRKTAASKWKRSLRRFSV</sequence>
<accession>A0A7S1EY60</accession>
<protein>
    <submittedName>
        <fullName evidence="2">Uncharacterized protein</fullName>
    </submittedName>
</protein>
<dbReference type="AlphaFoldDB" id="A0A7S1EY60"/>
<gene>
    <name evidence="2" type="ORF">NSCI0253_LOCUS5339</name>
</gene>
<keyword evidence="1" id="KW-0175">Coiled coil</keyword>
<proteinExistence type="predicted"/>
<organism evidence="2">
    <name type="scientific">Noctiluca scintillans</name>
    <name type="common">Sea sparkle</name>
    <name type="synonym">Red tide dinoflagellate</name>
    <dbReference type="NCBI Taxonomy" id="2966"/>
    <lineage>
        <taxon>Eukaryota</taxon>
        <taxon>Sar</taxon>
        <taxon>Alveolata</taxon>
        <taxon>Dinophyceae</taxon>
        <taxon>Noctilucales</taxon>
        <taxon>Noctilucaceae</taxon>
        <taxon>Noctiluca</taxon>
    </lineage>
</organism>